<dbReference type="PANTHER" id="PTHR43317">
    <property type="entry name" value="THERMOSPERMINE SYNTHASE ACAULIS5"/>
    <property type="match status" value="1"/>
</dbReference>
<dbReference type="RefSeq" id="WP_189158744.1">
    <property type="nucleotide sequence ID" value="NZ_BMNC01000013.1"/>
</dbReference>
<name>A0ABQ2IQP5_9PSEU</name>
<accession>A0ABQ2IQP5</accession>
<dbReference type="EMBL" id="BMNC01000013">
    <property type="protein sequence ID" value="GGN15796.1"/>
    <property type="molecule type" value="Genomic_DNA"/>
</dbReference>
<dbReference type="Gene3D" id="3.40.50.150">
    <property type="entry name" value="Vaccinia Virus protein VP39"/>
    <property type="match status" value="1"/>
</dbReference>
<dbReference type="Proteomes" id="UP000597656">
    <property type="component" value="Unassembled WGS sequence"/>
</dbReference>
<protein>
    <recommendedName>
        <fullName evidence="4">Spermine/spermidine synthase</fullName>
    </recommendedName>
</protein>
<evidence type="ECO:0000256" key="1">
    <source>
        <dbReference type="ARBA" id="ARBA00023115"/>
    </source>
</evidence>
<organism evidence="2 3">
    <name type="scientific">Lentzea pudingi</name>
    <dbReference type="NCBI Taxonomy" id="1789439"/>
    <lineage>
        <taxon>Bacteria</taxon>
        <taxon>Bacillati</taxon>
        <taxon>Actinomycetota</taxon>
        <taxon>Actinomycetes</taxon>
        <taxon>Pseudonocardiales</taxon>
        <taxon>Pseudonocardiaceae</taxon>
        <taxon>Lentzea</taxon>
    </lineage>
</organism>
<dbReference type="InterPro" id="IPR029063">
    <property type="entry name" value="SAM-dependent_MTases_sf"/>
</dbReference>
<gene>
    <name evidence="2" type="ORF">GCM10011609_65530</name>
</gene>
<proteinExistence type="predicted"/>
<sequence length="375" mass="41938">MYDDNARLVDNTNSLLSGDRVFAGNQPDDFALASALHSQPRVCQLGLGSGGSLRPMVAMNEAVRVTAVEYDESTLSHCVEHFGRHFPKIAFDTVLADAQKFVENAHGRFDVYCVDLYEEDVYPGSVLDRWFWRNLSGLVGTDGFVVVNCWGLPLNLDAWSGRSPQHWIGWLLRQEFAFSKVLWSRRNATIVVGNKPLPTSLELGGAHGELRKSDRAIQHVLPLRWGLTGALPDDLEPLPEQPVRFDAAFLNDEMVRRWPAFMMTMAEFSQLATEGMPRILTDMSATDELVTALLAENRQEAVYLPGIAASTHFEGKDFMSRWYGDWLVGNWDRLVSTNPEWAISVALWQALCIVACPLVAKPAWSDEVLELALSL</sequence>
<dbReference type="CDD" id="cd02440">
    <property type="entry name" value="AdoMet_MTases"/>
    <property type="match status" value="1"/>
</dbReference>
<dbReference type="PANTHER" id="PTHR43317:SF1">
    <property type="entry name" value="THERMOSPERMINE SYNTHASE ACAULIS5"/>
    <property type="match status" value="1"/>
</dbReference>
<comment type="caution">
    <text evidence="2">The sequence shown here is derived from an EMBL/GenBank/DDBJ whole genome shotgun (WGS) entry which is preliminary data.</text>
</comment>
<reference evidence="3" key="1">
    <citation type="journal article" date="2019" name="Int. J. Syst. Evol. Microbiol.">
        <title>The Global Catalogue of Microorganisms (GCM) 10K type strain sequencing project: providing services to taxonomists for standard genome sequencing and annotation.</title>
        <authorList>
            <consortium name="The Broad Institute Genomics Platform"/>
            <consortium name="The Broad Institute Genome Sequencing Center for Infectious Disease"/>
            <person name="Wu L."/>
            <person name="Ma J."/>
        </authorList>
    </citation>
    <scope>NUCLEOTIDE SEQUENCE [LARGE SCALE GENOMIC DNA]</scope>
    <source>
        <strain evidence="3">CGMCC 4.7319</strain>
    </source>
</reference>
<keyword evidence="3" id="KW-1185">Reference proteome</keyword>
<keyword evidence="1" id="KW-0620">Polyamine biosynthesis</keyword>
<evidence type="ECO:0000313" key="2">
    <source>
        <dbReference type="EMBL" id="GGN15796.1"/>
    </source>
</evidence>
<dbReference type="SUPFAM" id="SSF53335">
    <property type="entry name" value="S-adenosyl-L-methionine-dependent methyltransferases"/>
    <property type="match status" value="1"/>
</dbReference>
<evidence type="ECO:0008006" key="4">
    <source>
        <dbReference type="Google" id="ProtNLM"/>
    </source>
</evidence>
<evidence type="ECO:0000313" key="3">
    <source>
        <dbReference type="Proteomes" id="UP000597656"/>
    </source>
</evidence>